<dbReference type="InterPro" id="IPR006439">
    <property type="entry name" value="HAD-SF_hydro_IA"/>
</dbReference>
<comment type="pathway">
    <text evidence="4">Amino-acid biosynthesis; L-methionine biosynthesis via salvage pathway; L-methionine from S-methyl-5-thio-alpha-D-ribose 1-phosphate: step 3/6.</text>
</comment>
<gene>
    <name evidence="4" type="primary">mtnC</name>
    <name evidence="5" type="ORF">SAMN05444391_0016</name>
</gene>
<dbReference type="SFLD" id="SFLDF00044">
    <property type="entry name" value="enolase-phosphatase"/>
    <property type="match status" value="1"/>
</dbReference>
<dbReference type="SFLD" id="SFLDG01129">
    <property type="entry name" value="C1.5:_HAD__Beta-PGM__Phosphata"/>
    <property type="match status" value="1"/>
</dbReference>
<dbReference type="PANTHER" id="PTHR20371:SF1">
    <property type="entry name" value="ENOLASE-PHOSPHATASE E1"/>
    <property type="match status" value="1"/>
</dbReference>
<dbReference type="OrthoDB" id="9809962at2"/>
<evidence type="ECO:0000313" key="5">
    <source>
        <dbReference type="EMBL" id="SHK13371.1"/>
    </source>
</evidence>
<accession>A0A1M6PZP0</accession>
<dbReference type="GO" id="GO:0043715">
    <property type="term" value="F:2,3-diketo-5-methylthiopentyl-1-phosphate enolase activity"/>
    <property type="evidence" value="ECO:0007669"/>
    <property type="project" value="UniProtKB-UniRule"/>
</dbReference>
<dbReference type="NCBIfam" id="TIGR01691">
    <property type="entry name" value="enolase-ppase"/>
    <property type="match status" value="1"/>
</dbReference>
<dbReference type="NCBIfam" id="TIGR01549">
    <property type="entry name" value="HAD-SF-IA-v1"/>
    <property type="match status" value="1"/>
</dbReference>
<dbReference type="SFLD" id="SFLDS00003">
    <property type="entry name" value="Haloacid_Dehalogenase"/>
    <property type="match status" value="1"/>
</dbReference>
<evidence type="ECO:0000256" key="2">
    <source>
        <dbReference type="ARBA" id="ARBA00022801"/>
    </source>
</evidence>
<comment type="function">
    <text evidence="4">Bifunctional enzyme that catalyzes the enolization of 2,3-diketo-5-methylthiopentyl-1-phosphate (DK-MTP-1-P) into the intermediate 2-hydroxy-3-keto-5-methylthiopentenyl-1-phosphate (HK-MTPenyl-1-P), which is then dephosphorylated to form the acireductone 1,2-dihydroxy-3-keto-5-methylthiopentene (DHK-MTPene).</text>
</comment>
<keyword evidence="2 4" id="KW-0378">Hydrolase</keyword>
<dbReference type="NCBIfam" id="TIGR01509">
    <property type="entry name" value="HAD-SF-IA-v3"/>
    <property type="match status" value="1"/>
</dbReference>
<comment type="subunit">
    <text evidence="4">Monomer.</text>
</comment>
<dbReference type="GO" id="GO:0019509">
    <property type="term" value="P:L-methionine salvage from methylthioadenosine"/>
    <property type="evidence" value="ECO:0007669"/>
    <property type="project" value="UniProtKB-UniRule"/>
</dbReference>
<dbReference type="Pfam" id="PF00702">
    <property type="entry name" value="Hydrolase"/>
    <property type="match status" value="1"/>
</dbReference>
<dbReference type="GO" id="GO:0000287">
    <property type="term" value="F:magnesium ion binding"/>
    <property type="evidence" value="ECO:0007669"/>
    <property type="project" value="UniProtKB-UniRule"/>
</dbReference>
<dbReference type="SFLD" id="SFLDG01133">
    <property type="entry name" value="C1.5.4:_Enolase-phosphatase_Li"/>
    <property type="match status" value="1"/>
</dbReference>
<protein>
    <recommendedName>
        <fullName evidence="4">Enolase-phosphatase E1</fullName>
        <ecNumber evidence="4">3.1.3.77</ecNumber>
    </recommendedName>
    <alternativeName>
        <fullName evidence="4">2,3-diketo-5-methylthio-1-phosphopentane phosphatase</fullName>
    </alternativeName>
</protein>
<dbReference type="InterPro" id="IPR023214">
    <property type="entry name" value="HAD_sf"/>
</dbReference>
<dbReference type="InterPro" id="IPR036412">
    <property type="entry name" value="HAD-like_sf"/>
</dbReference>
<organism evidence="5 6">
    <name type="scientific">Thermocrinis minervae</name>
    <dbReference type="NCBI Taxonomy" id="381751"/>
    <lineage>
        <taxon>Bacteria</taxon>
        <taxon>Pseudomonadati</taxon>
        <taxon>Aquificota</taxon>
        <taxon>Aquificia</taxon>
        <taxon>Aquificales</taxon>
        <taxon>Aquificaceae</taxon>
        <taxon>Thermocrinis</taxon>
    </lineage>
</organism>
<evidence type="ECO:0000256" key="4">
    <source>
        <dbReference type="HAMAP-Rule" id="MF_01681"/>
    </source>
</evidence>
<dbReference type="EC" id="3.1.3.77" evidence="4"/>
<evidence type="ECO:0000256" key="1">
    <source>
        <dbReference type="ARBA" id="ARBA00022605"/>
    </source>
</evidence>
<sequence>MRIILLDIEGTVAPISYVKDVMFPYSRERLEGFLKEHWNDEDVRQIWKELEARVGRSLDFEEGVKLLKEWIDKDLKEKPLKDLQGLIWEEGFLKGELVAPIYEDAYRKVLEWYKEGKKLYIYSSGSVKAQKLFFSHTNYGDLLQFFSGHFDTSVGSKKDPESYRRISQTIGVGPEEVYFFSDSEEELDAARLAGMNTVRVVREGEVLSKHKIIRSFDQV</sequence>
<dbReference type="Gene3D" id="1.10.720.60">
    <property type="match status" value="1"/>
</dbReference>
<name>A0A1M6PZP0_9AQUI</name>
<dbReference type="GO" id="GO:0043874">
    <property type="term" value="F:acireductone synthase activity"/>
    <property type="evidence" value="ECO:0007669"/>
    <property type="project" value="UniProtKB-EC"/>
</dbReference>
<reference evidence="5 6" key="1">
    <citation type="submission" date="2016-11" db="EMBL/GenBank/DDBJ databases">
        <authorList>
            <person name="Jaros S."/>
            <person name="Januszkiewicz K."/>
            <person name="Wedrychowicz H."/>
        </authorList>
    </citation>
    <scope>NUCLEOTIDE SEQUENCE [LARGE SCALE GENOMIC DNA]</scope>
    <source>
        <strain evidence="5 6">DSM 19557</strain>
    </source>
</reference>
<dbReference type="GO" id="GO:0043716">
    <property type="term" value="F:2-hydroxy-3-keto-5-methylthiopentenyl-1-phosphate phosphatase activity"/>
    <property type="evidence" value="ECO:0007669"/>
    <property type="project" value="UniProtKB-UniRule"/>
</dbReference>
<dbReference type="AlphaFoldDB" id="A0A1M6PZP0"/>
<comment type="pathway">
    <text evidence="4">Amino-acid biosynthesis; L-methionine biosynthesis via salvage pathway; L-methionine from S-methyl-5-thio-alpha-D-ribose 1-phosphate: step 4/6.</text>
</comment>
<dbReference type="HAMAP" id="MF_01681">
    <property type="entry name" value="Salvage_MtnC"/>
    <property type="match status" value="1"/>
</dbReference>
<comment type="cofactor">
    <cofactor evidence="4">
        <name>Mg(2+)</name>
        <dbReference type="ChEBI" id="CHEBI:18420"/>
    </cofactor>
    <text evidence="4">Binds 1 Mg(2+) ion per subunit.</text>
</comment>
<dbReference type="InterPro" id="IPR023943">
    <property type="entry name" value="Enolase-ppase_E1"/>
</dbReference>
<dbReference type="PRINTS" id="PR00413">
    <property type="entry name" value="HADHALOGNASE"/>
</dbReference>
<dbReference type="Proteomes" id="UP000189810">
    <property type="component" value="Chromosome I"/>
</dbReference>
<dbReference type="RefSeq" id="WP_079653233.1">
    <property type="nucleotide sequence ID" value="NZ_LT670846.1"/>
</dbReference>
<proteinExistence type="inferred from homology"/>
<evidence type="ECO:0000256" key="3">
    <source>
        <dbReference type="ARBA" id="ARBA00023167"/>
    </source>
</evidence>
<dbReference type="UniPathway" id="UPA00904">
    <property type="reaction ID" value="UER00876"/>
</dbReference>
<keyword evidence="6" id="KW-1185">Reference proteome</keyword>
<dbReference type="CDD" id="cd01629">
    <property type="entry name" value="HAD_EP"/>
    <property type="match status" value="1"/>
</dbReference>
<comment type="catalytic activity">
    <reaction evidence="4">
        <text>5-methylsulfanyl-2,3-dioxopentyl phosphate + H2O = 1,2-dihydroxy-5-(methylsulfanyl)pent-1-en-3-one + phosphate</text>
        <dbReference type="Rhea" id="RHEA:21700"/>
        <dbReference type="ChEBI" id="CHEBI:15377"/>
        <dbReference type="ChEBI" id="CHEBI:43474"/>
        <dbReference type="ChEBI" id="CHEBI:49252"/>
        <dbReference type="ChEBI" id="CHEBI:58828"/>
        <dbReference type="EC" id="3.1.3.77"/>
    </reaction>
</comment>
<comment type="similarity">
    <text evidence="4">Belongs to the HAD-like hydrolase superfamily. MasA/MtnC family.</text>
</comment>
<evidence type="ECO:0000313" key="6">
    <source>
        <dbReference type="Proteomes" id="UP000189810"/>
    </source>
</evidence>
<keyword evidence="4" id="KW-0460">Magnesium</keyword>
<dbReference type="EMBL" id="LT670846">
    <property type="protein sequence ID" value="SHK13371.1"/>
    <property type="molecule type" value="Genomic_DNA"/>
</dbReference>
<keyword evidence="3 4" id="KW-0486">Methionine biosynthesis</keyword>
<dbReference type="Gene3D" id="3.40.50.1000">
    <property type="entry name" value="HAD superfamily/HAD-like"/>
    <property type="match status" value="1"/>
</dbReference>
<keyword evidence="4" id="KW-0479">Metal-binding</keyword>
<dbReference type="SUPFAM" id="SSF56784">
    <property type="entry name" value="HAD-like"/>
    <property type="match status" value="1"/>
</dbReference>
<keyword evidence="1 4" id="KW-0028">Amino-acid biosynthesis</keyword>
<dbReference type="STRING" id="381751.SAMN05444391_0016"/>
<dbReference type="PANTHER" id="PTHR20371">
    <property type="entry name" value="ENOLASE-PHOSPHATASE E1"/>
    <property type="match status" value="1"/>
</dbReference>